<name>A0A6A6D885_9PEZI</name>
<dbReference type="Proteomes" id="UP000800200">
    <property type="component" value="Unassembled WGS sequence"/>
</dbReference>
<protein>
    <submittedName>
        <fullName evidence="1">Uncharacterized protein</fullName>
    </submittedName>
</protein>
<dbReference type="AlphaFoldDB" id="A0A6A6D885"/>
<reference evidence="1" key="1">
    <citation type="journal article" date="2020" name="Stud. Mycol.">
        <title>101 Dothideomycetes genomes: a test case for predicting lifestyles and emergence of pathogens.</title>
        <authorList>
            <person name="Haridas S."/>
            <person name="Albert R."/>
            <person name="Binder M."/>
            <person name="Bloem J."/>
            <person name="Labutti K."/>
            <person name="Salamov A."/>
            <person name="Andreopoulos B."/>
            <person name="Baker S."/>
            <person name="Barry K."/>
            <person name="Bills G."/>
            <person name="Bluhm B."/>
            <person name="Cannon C."/>
            <person name="Castanera R."/>
            <person name="Culley D."/>
            <person name="Daum C."/>
            <person name="Ezra D."/>
            <person name="Gonzalez J."/>
            <person name="Henrissat B."/>
            <person name="Kuo A."/>
            <person name="Liang C."/>
            <person name="Lipzen A."/>
            <person name="Lutzoni F."/>
            <person name="Magnuson J."/>
            <person name="Mondo S."/>
            <person name="Nolan M."/>
            <person name="Ohm R."/>
            <person name="Pangilinan J."/>
            <person name="Park H.-J."/>
            <person name="Ramirez L."/>
            <person name="Alfaro M."/>
            <person name="Sun H."/>
            <person name="Tritt A."/>
            <person name="Yoshinaga Y."/>
            <person name="Zwiers L.-H."/>
            <person name="Turgeon B."/>
            <person name="Goodwin S."/>
            <person name="Spatafora J."/>
            <person name="Crous P."/>
            <person name="Grigoriev I."/>
        </authorList>
    </citation>
    <scope>NUCLEOTIDE SEQUENCE</scope>
    <source>
        <strain evidence="1">CBS 207.26</strain>
    </source>
</reference>
<organism evidence="1 2">
    <name type="scientific">Zopfia rhizophila CBS 207.26</name>
    <dbReference type="NCBI Taxonomy" id="1314779"/>
    <lineage>
        <taxon>Eukaryota</taxon>
        <taxon>Fungi</taxon>
        <taxon>Dikarya</taxon>
        <taxon>Ascomycota</taxon>
        <taxon>Pezizomycotina</taxon>
        <taxon>Dothideomycetes</taxon>
        <taxon>Dothideomycetes incertae sedis</taxon>
        <taxon>Zopfiaceae</taxon>
        <taxon>Zopfia</taxon>
    </lineage>
</organism>
<sequence>MALPTPFSTQISVDTPGEVLLAAISLLELNDRAGVMSHLPLLQPAIKPTLPTPSAFFTSVNTPVQSTPLAYTPSSGTNAGNNNVVDNGYHVGRRRGAKNKWPLTAQRERGLTTELLSSKEDKRLRGYLKALESVRIGKTYQRGNSINLLKNLYTAEEAKARAVKKFKDKLETLKNNNLLFRQYTLGALDDIHNKTSYTSRIKRRCLRQRTTFT</sequence>
<keyword evidence="2" id="KW-1185">Reference proteome</keyword>
<gene>
    <name evidence="1" type="ORF">K469DRAFT_684049</name>
</gene>
<dbReference type="EMBL" id="ML994737">
    <property type="protein sequence ID" value="KAF2175285.1"/>
    <property type="molecule type" value="Genomic_DNA"/>
</dbReference>
<evidence type="ECO:0000313" key="2">
    <source>
        <dbReference type="Proteomes" id="UP000800200"/>
    </source>
</evidence>
<proteinExistence type="predicted"/>
<evidence type="ECO:0000313" key="1">
    <source>
        <dbReference type="EMBL" id="KAF2175285.1"/>
    </source>
</evidence>
<accession>A0A6A6D885</accession>